<dbReference type="InterPro" id="IPR006140">
    <property type="entry name" value="D-isomer_DH_NAD-bd"/>
</dbReference>
<evidence type="ECO:0000256" key="7">
    <source>
        <dbReference type="ARBA" id="ARBA00022605"/>
    </source>
</evidence>
<keyword evidence="9" id="KW-0560">Oxidoreductase</keyword>
<dbReference type="CDD" id="cd12173">
    <property type="entry name" value="PGDH_4"/>
    <property type="match status" value="1"/>
</dbReference>
<comment type="similarity">
    <text evidence="2">Belongs to the D-isomer specific 2-hydroxyacid dehydrogenase family.</text>
</comment>
<evidence type="ECO:0000259" key="12">
    <source>
        <dbReference type="Pfam" id="PF00389"/>
    </source>
</evidence>
<keyword evidence="7" id="KW-0028">Amino-acid biosynthesis</keyword>
<evidence type="ECO:0000256" key="11">
    <source>
        <dbReference type="ARBA" id="ARBA00048731"/>
    </source>
</evidence>
<comment type="caution">
    <text evidence="14">The sequence shown here is derived from an EMBL/GenBank/DDBJ whole genome shotgun (WGS) entry which is preliminary data.</text>
</comment>
<dbReference type="Gene3D" id="3.30.1330.90">
    <property type="entry name" value="D-3-phosphoglycerate dehydrogenase, domain 3"/>
    <property type="match status" value="2"/>
</dbReference>
<comment type="subunit">
    <text evidence="3">Homotetramer.</text>
</comment>
<dbReference type="Pfam" id="PF02826">
    <property type="entry name" value="2-Hacid_dh_C"/>
    <property type="match status" value="1"/>
</dbReference>
<evidence type="ECO:0000256" key="3">
    <source>
        <dbReference type="ARBA" id="ARBA00011881"/>
    </source>
</evidence>
<dbReference type="GO" id="GO:0051287">
    <property type="term" value="F:NAD binding"/>
    <property type="evidence" value="ECO:0007669"/>
    <property type="project" value="InterPro"/>
</dbReference>
<dbReference type="PANTHER" id="PTHR42938:SF22">
    <property type="entry name" value="D-3-PHOSPHOGLYCERATE DEHYDROGENASE"/>
    <property type="match status" value="1"/>
</dbReference>
<feature type="domain" description="D-isomer specific 2-hydroxyacid dehydrogenase NAD-binding" evidence="13">
    <location>
        <begin position="111"/>
        <end position="284"/>
    </location>
</feature>
<dbReference type="InterPro" id="IPR006139">
    <property type="entry name" value="D-isomer_2_OHA_DH_cat_dom"/>
</dbReference>
<evidence type="ECO:0000256" key="6">
    <source>
        <dbReference type="ARBA" id="ARBA00022553"/>
    </source>
</evidence>
<sequence length="565" mass="60088">MAIRIAKVLISDEIDDVCLDILRKAEVEVVKNTNLTKEELLQEISKYDGLIVRSATKVTAEVINAGVNLKIIGRAGTGVDNIDTDAATKRGIIVMNTPGGNTLSAAEHTCTLIIALTRNLGEASKSMKEGKWDRKRFMGTELFGKTLAIIGLGRIGKEVALRMQSFGMTTIGFDPIIGAQESATFNTEWLPLEKIWTKADYITVHTPLIPQTKNLINDAVFAKCKKGVRVINVARGGIIDEDALLRALESGQCGGAGLDVFIEEPPKDYTLAKHPNVIATPHLGASTIEAQTRVAEEIAQQFVDLSQGKSLVGAVNAPALTHALSPASQPWVKLGERLGAVGSLLTKTLSVNNVEVLMYDESLERAGHYLVASVMVGYLNTSAAENGDILPKNLNLINAPVYGKHAGVKNAAENQTKEEPPCAINMISAAMVAKQAGIVTTSTYKSQVEKGRPSIKVEFQGAGGEVVELCGTVAGDVSLLLSVQGNKFKVPACLAGDAIVYRVDKQVTLADILQAAGKDEIEVSAVSASEVKNGQGFGIISLEYPAVKSLTNLQQVVSSAYVCAL</sequence>
<dbReference type="GO" id="GO:0008652">
    <property type="term" value="P:amino acid biosynthetic process"/>
    <property type="evidence" value="ECO:0007669"/>
    <property type="project" value="UniProtKB-KW"/>
</dbReference>
<dbReference type="PROSITE" id="PS00065">
    <property type="entry name" value="D_2_HYDROXYACID_DH_1"/>
    <property type="match status" value="1"/>
</dbReference>
<keyword evidence="8" id="KW-0007">Acetylation</keyword>
<proteinExistence type="inferred from homology"/>
<keyword evidence="10" id="KW-0520">NAD</keyword>
<evidence type="ECO:0000313" key="14">
    <source>
        <dbReference type="EMBL" id="CAL1535404.1"/>
    </source>
</evidence>
<organism evidence="14 15">
    <name type="scientific">Lymnaea stagnalis</name>
    <name type="common">Great pond snail</name>
    <name type="synonym">Helix stagnalis</name>
    <dbReference type="NCBI Taxonomy" id="6523"/>
    <lineage>
        <taxon>Eukaryota</taxon>
        <taxon>Metazoa</taxon>
        <taxon>Spiralia</taxon>
        <taxon>Lophotrochozoa</taxon>
        <taxon>Mollusca</taxon>
        <taxon>Gastropoda</taxon>
        <taxon>Heterobranchia</taxon>
        <taxon>Euthyneura</taxon>
        <taxon>Panpulmonata</taxon>
        <taxon>Hygrophila</taxon>
        <taxon>Lymnaeoidea</taxon>
        <taxon>Lymnaeidae</taxon>
        <taxon>Lymnaea</taxon>
    </lineage>
</organism>
<dbReference type="SUPFAM" id="SSF143548">
    <property type="entry name" value="Serine metabolism enzymes domain"/>
    <property type="match status" value="2"/>
</dbReference>
<dbReference type="Gene3D" id="3.40.50.720">
    <property type="entry name" value="NAD(P)-binding Rossmann-like Domain"/>
    <property type="match status" value="2"/>
</dbReference>
<dbReference type="AlphaFoldDB" id="A0AAV2HS53"/>
<comment type="pathway">
    <text evidence="1">Amino-acid biosynthesis; L-serine biosynthesis; L-serine from 3-phospho-D-glycerate: step 1/3.</text>
</comment>
<dbReference type="FunFam" id="3.40.50.720:FF:000616">
    <property type="entry name" value="D-3-phosphoglycerate dehydrogenase 2 chloroplastic"/>
    <property type="match status" value="1"/>
</dbReference>
<keyword evidence="15" id="KW-1185">Reference proteome</keyword>
<dbReference type="Pfam" id="PF00389">
    <property type="entry name" value="2-Hacid_dh"/>
    <property type="match status" value="1"/>
</dbReference>
<dbReference type="SUPFAM" id="SSF52283">
    <property type="entry name" value="Formate/glycerate dehydrogenase catalytic domain-like"/>
    <property type="match status" value="1"/>
</dbReference>
<reference evidence="14 15" key="1">
    <citation type="submission" date="2024-04" db="EMBL/GenBank/DDBJ databases">
        <authorList>
            <consortium name="Genoscope - CEA"/>
            <person name="William W."/>
        </authorList>
    </citation>
    <scope>NUCLEOTIDE SEQUENCE [LARGE SCALE GENOMIC DNA]</scope>
</reference>
<dbReference type="InterPro" id="IPR029752">
    <property type="entry name" value="D-isomer_DH_CS1"/>
</dbReference>
<evidence type="ECO:0000256" key="5">
    <source>
        <dbReference type="ARBA" id="ARBA00021582"/>
    </source>
</evidence>
<evidence type="ECO:0000256" key="1">
    <source>
        <dbReference type="ARBA" id="ARBA00005216"/>
    </source>
</evidence>
<evidence type="ECO:0000313" key="15">
    <source>
        <dbReference type="Proteomes" id="UP001497497"/>
    </source>
</evidence>
<comment type="catalytic activity">
    <reaction evidence="11">
        <text>(2R)-3-phosphoglycerate + NAD(+) = 3-phosphooxypyruvate + NADH + H(+)</text>
        <dbReference type="Rhea" id="RHEA:12641"/>
        <dbReference type="ChEBI" id="CHEBI:15378"/>
        <dbReference type="ChEBI" id="CHEBI:18110"/>
        <dbReference type="ChEBI" id="CHEBI:57540"/>
        <dbReference type="ChEBI" id="CHEBI:57945"/>
        <dbReference type="ChEBI" id="CHEBI:58272"/>
        <dbReference type="EC" id="1.1.1.95"/>
    </reaction>
</comment>
<feature type="domain" description="D-isomer specific 2-hydroxyacid dehydrogenase catalytic" evidence="12">
    <location>
        <begin position="8"/>
        <end position="316"/>
    </location>
</feature>
<dbReference type="GO" id="GO:0004617">
    <property type="term" value="F:phosphoglycerate dehydrogenase activity"/>
    <property type="evidence" value="ECO:0007669"/>
    <property type="project" value="UniProtKB-EC"/>
</dbReference>
<dbReference type="SUPFAM" id="SSF51735">
    <property type="entry name" value="NAD(P)-binding Rossmann-fold domains"/>
    <property type="match status" value="1"/>
</dbReference>
<dbReference type="InterPro" id="IPR036291">
    <property type="entry name" value="NAD(P)-bd_dom_sf"/>
</dbReference>
<dbReference type="EMBL" id="CAXITT010000201">
    <property type="protein sequence ID" value="CAL1535404.1"/>
    <property type="molecule type" value="Genomic_DNA"/>
</dbReference>
<evidence type="ECO:0000256" key="4">
    <source>
        <dbReference type="ARBA" id="ARBA00013143"/>
    </source>
</evidence>
<evidence type="ECO:0000259" key="13">
    <source>
        <dbReference type="Pfam" id="PF02826"/>
    </source>
</evidence>
<dbReference type="InterPro" id="IPR029009">
    <property type="entry name" value="ASB_dom_sf"/>
</dbReference>
<dbReference type="PROSITE" id="PS00671">
    <property type="entry name" value="D_2_HYDROXYACID_DH_3"/>
    <property type="match status" value="1"/>
</dbReference>
<dbReference type="EC" id="1.1.1.95" evidence="4"/>
<keyword evidence="6" id="KW-0597">Phosphoprotein</keyword>
<dbReference type="Proteomes" id="UP001497497">
    <property type="component" value="Unassembled WGS sequence"/>
</dbReference>
<name>A0AAV2HS53_LYMST</name>
<evidence type="ECO:0000256" key="2">
    <source>
        <dbReference type="ARBA" id="ARBA00005854"/>
    </source>
</evidence>
<evidence type="ECO:0000256" key="8">
    <source>
        <dbReference type="ARBA" id="ARBA00022990"/>
    </source>
</evidence>
<evidence type="ECO:0000256" key="9">
    <source>
        <dbReference type="ARBA" id="ARBA00023002"/>
    </source>
</evidence>
<dbReference type="FunFam" id="3.40.50.720:FF:000021">
    <property type="entry name" value="D-3-phosphoglycerate dehydrogenase"/>
    <property type="match status" value="1"/>
</dbReference>
<evidence type="ECO:0000256" key="10">
    <source>
        <dbReference type="ARBA" id="ARBA00023027"/>
    </source>
</evidence>
<dbReference type="InterPro" id="IPR029753">
    <property type="entry name" value="D-isomer_DH_CS"/>
</dbReference>
<accession>A0AAV2HS53</accession>
<gene>
    <name evidence="14" type="ORF">GSLYS_00009364001</name>
</gene>
<protein>
    <recommendedName>
        <fullName evidence="5">D-3-phosphoglycerate dehydrogenase</fullName>
        <ecNumber evidence="4">1.1.1.95</ecNumber>
    </recommendedName>
</protein>
<dbReference type="PANTHER" id="PTHR42938">
    <property type="entry name" value="FORMATE DEHYDROGENASE 1"/>
    <property type="match status" value="1"/>
</dbReference>